<dbReference type="SMART" id="SM00507">
    <property type="entry name" value="HNHc"/>
    <property type="match status" value="1"/>
</dbReference>
<feature type="domain" description="HNH nuclease" evidence="1">
    <location>
        <begin position="14"/>
        <end position="66"/>
    </location>
</feature>
<dbReference type="GO" id="GO:0004519">
    <property type="term" value="F:endonuclease activity"/>
    <property type="evidence" value="ECO:0007669"/>
    <property type="project" value="InterPro"/>
</dbReference>
<dbReference type="GO" id="GO:0003676">
    <property type="term" value="F:nucleic acid binding"/>
    <property type="evidence" value="ECO:0007669"/>
    <property type="project" value="InterPro"/>
</dbReference>
<dbReference type="Proteomes" id="UP000009273">
    <property type="component" value="Segment"/>
</dbReference>
<protein>
    <submittedName>
        <fullName evidence="2">Gp381</fullName>
    </submittedName>
</protein>
<dbReference type="OrthoDB" id="22258at10239"/>
<sequence>MKTKRKYSSQEKNIIKKIKTRRKHVCYYCEKKITEKHDLTVDHKEPYDGFNTTYRNCVISCFKCNNEKQKKTEQEYSTYLLYKDSLSKFSIEKIEEELERIVNLFREGIKVELDGMPLGHKAQALRAMKDSKKIA</sequence>
<evidence type="ECO:0000259" key="1">
    <source>
        <dbReference type="SMART" id="SM00507"/>
    </source>
</evidence>
<accession>G3MAC2</accession>
<reference evidence="2 3" key="1">
    <citation type="submission" date="2011-09" db="EMBL/GenBank/DDBJ databases">
        <authorList>
            <person name="Pope W.H."/>
            <person name="Pedulla M.L."/>
            <person name="Ford M.E."/>
            <person name="Peebles C.L."/>
            <person name="Hatfull G.H."/>
            <person name="Hendrix R.W."/>
        </authorList>
    </citation>
    <scope>NUCLEOTIDE SEQUENCE [LARGE SCALE GENOMIC DNA]</scope>
    <source>
        <strain evidence="2">G</strain>
    </source>
</reference>
<gene>
    <name evidence="2" type="primary">381</name>
    <name evidence="2" type="ORF">G_381</name>
</gene>
<evidence type="ECO:0000313" key="3">
    <source>
        <dbReference type="Proteomes" id="UP000009273"/>
    </source>
</evidence>
<dbReference type="InterPro" id="IPR052892">
    <property type="entry name" value="NA-targeting_endonuclease"/>
</dbReference>
<dbReference type="GO" id="GO:0008270">
    <property type="term" value="F:zinc ion binding"/>
    <property type="evidence" value="ECO:0007669"/>
    <property type="project" value="InterPro"/>
</dbReference>
<dbReference type="PANTHER" id="PTHR33877">
    <property type="entry name" value="SLL1193 PROTEIN"/>
    <property type="match status" value="1"/>
</dbReference>
<dbReference type="EMBL" id="JN638751">
    <property type="protein sequence ID" value="AEO93640.1"/>
    <property type="molecule type" value="Genomic_DNA"/>
</dbReference>
<dbReference type="CDD" id="cd00085">
    <property type="entry name" value="HNHc"/>
    <property type="match status" value="1"/>
</dbReference>
<dbReference type="RefSeq" id="YP_009015684.1">
    <property type="nucleotide sequence ID" value="NC_023719.1"/>
</dbReference>
<dbReference type="PANTHER" id="PTHR33877:SF2">
    <property type="entry name" value="OS07G0170200 PROTEIN"/>
    <property type="match status" value="1"/>
</dbReference>
<evidence type="ECO:0000313" key="2">
    <source>
        <dbReference type="EMBL" id="AEO93640.1"/>
    </source>
</evidence>
<organism evidence="2 3">
    <name type="scientific">Bacillus phage G</name>
    <dbReference type="NCBI Taxonomy" id="2884420"/>
    <lineage>
        <taxon>Viruses</taxon>
        <taxon>Duplodnaviria</taxon>
        <taxon>Heunggongvirae</taxon>
        <taxon>Uroviricota</taxon>
        <taxon>Caudoviricetes</taxon>
        <taxon>Donellivirus</taxon>
        <taxon>Donellivirus gee</taxon>
    </lineage>
</organism>
<name>G3MAC2_9CAUD</name>
<keyword evidence="3" id="KW-1185">Reference proteome</keyword>
<dbReference type="GeneID" id="18563596"/>
<dbReference type="InterPro" id="IPR002711">
    <property type="entry name" value="HNH"/>
</dbReference>
<proteinExistence type="predicted"/>
<dbReference type="KEGG" id="vg:18563596"/>
<dbReference type="InterPro" id="IPR003615">
    <property type="entry name" value="HNH_nuc"/>
</dbReference>
<dbReference type="Pfam" id="PF01844">
    <property type="entry name" value="HNH"/>
    <property type="match status" value="1"/>
</dbReference>
<dbReference type="Gene3D" id="1.10.30.50">
    <property type="match status" value="1"/>
</dbReference>